<dbReference type="PANTHER" id="PTHR46157:SF4">
    <property type="entry name" value="K(+) EFFLUX ANTIPORTER 3, CHLOROPLASTIC"/>
    <property type="match status" value="1"/>
</dbReference>
<dbReference type="PANTHER" id="PTHR46157">
    <property type="entry name" value="K(+) EFFLUX ANTIPORTER 3, CHLOROPLASTIC"/>
    <property type="match status" value="1"/>
</dbReference>
<evidence type="ECO:0000313" key="6">
    <source>
        <dbReference type="EMBL" id="MFC6669405.1"/>
    </source>
</evidence>
<dbReference type="Pfam" id="PF02254">
    <property type="entry name" value="TrkA_N"/>
    <property type="match status" value="1"/>
</dbReference>
<keyword evidence="7" id="KW-1185">Reference proteome</keyword>
<keyword evidence="1" id="KW-0813">Transport</keyword>
<dbReference type="Gene3D" id="3.40.50.720">
    <property type="entry name" value="NAD(P)-binding Rossmann-like Domain"/>
    <property type="match status" value="1"/>
</dbReference>
<proteinExistence type="predicted"/>
<dbReference type="InterPro" id="IPR006037">
    <property type="entry name" value="RCK_C"/>
</dbReference>
<sequence length="297" mass="32697">MVAIIILSMVTTPILIRFSEPLSRALLRRSAQTRAPDSIHQISSELEELTDHVILCGYGRVGQVITRFLQPLQIPYIIIDNDPLRVQEAAIAGERIYYGDARRTDLLKSLGSSRARLMILTFPDDGDALSALQGLKHHFPELPVLVRTQDDGRLQQLQEAGATEVIPEALEGSLMLVSHVLTLLDIPRDAIEASINQVREERYRLLHGYFHGGQSRKLDKSGAPTEVMHPVVLAPGSHGPGHRIGDLGLEVEVESIRRGNELLSSPDPQMQLEDNDIVILRGSVTGVEKAESLLLAG</sequence>
<dbReference type="PROSITE" id="PS51201">
    <property type="entry name" value="RCK_N"/>
    <property type="match status" value="1"/>
</dbReference>
<feature type="domain" description="RCK C-terminal" evidence="5">
    <location>
        <begin position="216"/>
        <end position="296"/>
    </location>
</feature>
<accession>A0ABW1ZW45</accession>
<reference evidence="7" key="1">
    <citation type="journal article" date="2019" name="Int. J. Syst. Evol. Microbiol.">
        <title>The Global Catalogue of Microorganisms (GCM) 10K type strain sequencing project: providing services to taxonomists for standard genome sequencing and annotation.</title>
        <authorList>
            <consortium name="The Broad Institute Genomics Platform"/>
            <consortium name="The Broad Institute Genome Sequencing Center for Infectious Disease"/>
            <person name="Wu L."/>
            <person name="Ma J."/>
        </authorList>
    </citation>
    <scope>NUCLEOTIDE SEQUENCE [LARGE SCALE GENOMIC DNA]</scope>
    <source>
        <strain evidence="7">NBRC 111756</strain>
    </source>
</reference>
<feature type="domain" description="RCK N-terminal" evidence="4">
    <location>
        <begin position="50"/>
        <end position="167"/>
    </location>
</feature>
<dbReference type="Pfam" id="PF02080">
    <property type="entry name" value="TrkA_C"/>
    <property type="match status" value="1"/>
</dbReference>
<gene>
    <name evidence="6" type="ORF">ACFQDL_04295</name>
</gene>
<comment type="caution">
    <text evidence="6">The sequence shown here is derived from an EMBL/GenBank/DDBJ whole genome shotgun (WGS) entry which is preliminary data.</text>
</comment>
<dbReference type="InterPro" id="IPR003148">
    <property type="entry name" value="RCK_N"/>
</dbReference>
<dbReference type="InterPro" id="IPR036291">
    <property type="entry name" value="NAD(P)-bd_dom_sf"/>
</dbReference>
<dbReference type="SUPFAM" id="SSF51735">
    <property type="entry name" value="NAD(P)-binding Rossmann-fold domains"/>
    <property type="match status" value="1"/>
</dbReference>
<name>A0ABW1ZW45_9GAMM</name>
<organism evidence="6 7">
    <name type="scientific">Marinobacterium aestuariivivens</name>
    <dbReference type="NCBI Taxonomy" id="1698799"/>
    <lineage>
        <taxon>Bacteria</taxon>
        <taxon>Pseudomonadati</taxon>
        <taxon>Pseudomonadota</taxon>
        <taxon>Gammaproteobacteria</taxon>
        <taxon>Oceanospirillales</taxon>
        <taxon>Oceanospirillaceae</taxon>
        <taxon>Marinobacterium</taxon>
    </lineage>
</organism>
<evidence type="ECO:0000256" key="3">
    <source>
        <dbReference type="ARBA" id="ARBA00023065"/>
    </source>
</evidence>
<dbReference type="EMBL" id="JBHSWE010000001">
    <property type="protein sequence ID" value="MFC6669405.1"/>
    <property type="molecule type" value="Genomic_DNA"/>
</dbReference>
<dbReference type="RefSeq" id="WP_379907963.1">
    <property type="nucleotide sequence ID" value="NZ_JBHSWE010000001.1"/>
</dbReference>
<protein>
    <submittedName>
        <fullName evidence="6">NAD-binding protein</fullName>
    </submittedName>
</protein>
<evidence type="ECO:0000259" key="5">
    <source>
        <dbReference type="PROSITE" id="PS51202"/>
    </source>
</evidence>
<dbReference type="Proteomes" id="UP001596422">
    <property type="component" value="Unassembled WGS sequence"/>
</dbReference>
<keyword evidence="3" id="KW-0406">Ion transport</keyword>
<dbReference type="SUPFAM" id="SSF116726">
    <property type="entry name" value="TrkA C-terminal domain-like"/>
    <property type="match status" value="1"/>
</dbReference>
<evidence type="ECO:0000256" key="1">
    <source>
        <dbReference type="ARBA" id="ARBA00022448"/>
    </source>
</evidence>
<dbReference type="Gene3D" id="3.30.70.1450">
    <property type="entry name" value="Regulator of K+ conductance, C-terminal domain"/>
    <property type="match status" value="1"/>
</dbReference>
<evidence type="ECO:0000313" key="7">
    <source>
        <dbReference type="Proteomes" id="UP001596422"/>
    </source>
</evidence>
<dbReference type="InterPro" id="IPR036721">
    <property type="entry name" value="RCK_C_sf"/>
</dbReference>
<evidence type="ECO:0000259" key="4">
    <source>
        <dbReference type="PROSITE" id="PS51201"/>
    </source>
</evidence>
<keyword evidence="2" id="KW-0050">Antiport</keyword>
<evidence type="ECO:0000256" key="2">
    <source>
        <dbReference type="ARBA" id="ARBA00022449"/>
    </source>
</evidence>
<dbReference type="PROSITE" id="PS51202">
    <property type="entry name" value="RCK_C"/>
    <property type="match status" value="1"/>
</dbReference>